<evidence type="ECO:0000256" key="7">
    <source>
        <dbReference type="ARBA" id="ARBA00022642"/>
    </source>
</evidence>
<dbReference type="EC" id="4.3.3.7" evidence="17"/>
<evidence type="ECO:0000256" key="12">
    <source>
        <dbReference type="ARBA" id="ARBA00023014"/>
    </source>
</evidence>
<dbReference type="GO" id="GO:0005829">
    <property type="term" value="C:cytosol"/>
    <property type="evidence" value="ECO:0007669"/>
    <property type="project" value="TreeGrafter"/>
</dbReference>
<comment type="caution">
    <text evidence="17">Was originally thought to be a dihydrodipicolinate synthase (DHDPS), catalyzing the condensation of (S)-aspartate-beta-semialdehyde [(S)-ASA] and pyruvate to dihydrodipicolinate (DHDP). However, it was shown in E.coli that the product of the enzymatic reaction is not dihydrodipicolinate but in fact (4S)-4-hydroxy-2,3,4,5-tetrahydro-(2S)-dipicolinic acid (HTPA), and that the consecutive dehydration reaction leading to DHDP is not spontaneous but catalyzed by DapB.</text>
</comment>
<evidence type="ECO:0000256" key="11">
    <source>
        <dbReference type="ARBA" id="ARBA00023004"/>
    </source>
</evidence>
<proteinExistence type="inferred from homology"/>
<dbReference type="PROSITE" id="PS00666">
    <property type="entry name" value="DHDPS_2"/>
    <property type="match status" value="1"/>
</dbReference>
<dbReference type="PRINTS" id="PR00146">
    <property type="entry name" value="DHPICSNTHASE"/>
</dbReference>
<name>K4L413_SIMAS</name>
<dbReference type="InterPro" id="IPR020625">
    <property type="entry name" value="Schiff_base-form_aldolases_AS"/>
</dbReference>
<keyword evidence="8 18" id="KW-0808">Transferase</keyword>
<evidence type="ECO:0000256" key="10">
    <source>
        <dbReference type="ARBA" id="ARBA00022915"/>
    </source>
</evidence>
<feature type="active site" description="Schiff-base intermediate with substrate" evidence="17">
    <location>
        <position position="530"/>
    </location>
</feature>
<evidence type="ECO:0000256" key="8">
    <source>
        <dbReference type="ARBA" id="ARBA00022679"/>
    </source>
</evidence>
<dbReference type="UniPathway" id="UPA00253">
    <property type="reaction ID" value="UER00327"/>
</dbReference>
<keyword evidence="6 17" id="KW-0028">Amino-acid biosynthesis</keyword>
<dbReference type="GO" id="GO:0009089">
    <property type="term" value="P:lysine biosynthetic process via diaminopimelate"/>
    <property type="evidence" value="ECO:0007669"/>
    <property type="project" value="UniProtKB-UniRule"/>
</dbReference>
<dbReference type="NCBIfam" id="NF006878">
    <property type="entry name" value="PRK09375.1-2"/>
    <property type="match status" value="1"/>
</dbReference>
<comment type="cofactor">
    <cofactor evidence="18">
        <name>[4Fe-4S] cluster</name>
        <dbReference type="ChEBI" id="CHEBI:49883"/>
    </cofactor>
    <text evidence="18">Binds 1 [4Fe-4S] cluster per subunit.</text>
</comment>
<feature type="binding site" evidence="18">
    <location>
        <position position="210"/>
    </location>
    <ligand>
        <name>[4Fe-4S] cluster</name>
        <dbReference type="ChEBI" id="CHEBI:49883"/>
    </ligand>
</feature>
<organism evidence="19 20">
    <name type="scientific">Simiduia agarivorans (strain DSM 21679 / JCM 13881 / BCRC 17597 / SA1)</name>
    <dbReference type="NCBI Taxonomy" id="1117647"/>
    <lineage>
        <taxon>Bacteria</taxon>
        <taxon>Pseudomonadati</taxon>
        <taxon>Pseudomonadota</taxon>
        <taxon>Gammaproteobacteria</taxon>
        <taxon>Cellvibrionales</taxon>
        <taxon>Cellvibrionaceae</taxon>
        <taxon>Simiduia</taxon>
    </lineage>
</organism>
<dbReference type="STRING" id="1117647.M5M_19155"/>
<accession>K4L413</accession>
<dbReference type="InterPro" id="IPR013785">
    <property type="entry name" value="Aldolase_TIM"/>
</dbReference>
<dbReference type="eggNOG" id="COG0379">
    <property type="taxonomic scope" value="Bacteria"/>
</dbReference>
<dbReference type="InterPro" id="IPR020624">
    <property type="entry name" value="Schiff_base-form_aldolases_CS"/>
</dbReference>
<keyword evidence="20" id="KW-1185">Reference proteome</keyword>
<dbReference type="SMART" id="SM01130">
    <property type="entry name" value="DHDPS"/>
    <property type="match status" value="1"/>
</dbReference>
<evidence type="ECO:0000256" key="9">
    <source>
        <dbReference type="ARBA" id="ARBA00022723"/>
    </source>
</evidence>
<keyword evidence="5 17" id="KW-0963">Cytoplasm</keyword>
<keyword evidence="4 18" id="KW-0004">4Fe-4S</keyword>
<evidence type="ECO:0000256" key="5">
    <source>
        <dbReference type="ARBA" id="ARBA00022490"/>
    </source>
</evidence>
<feature type="binding site" evidence="18">
    <location>
        <position position="253"/>
    </location>
    <ligand>
        <name>iminosuccinate</name>
        <dbReference type="ChEBI" id="CHEBI:77875"/>
    </ligand>
</feature>
<feature type="binding site" evidence="17">
    <location>
        <position position="572"/>
    </location>
    <ligand>
        <name>pyruvate</name>
        <dbReference type="ChEBI" id="CHEBI:15361"/>
    </ligand>
</feature>
<dbReference type="HAMAP" id="MF_00567">
    <property type="entry name" value="NadA_type1"/>
    <property type="match status" value="1"/>
</dbReference>
<comment type="catalytic activity">
    <reaction evidence="16 17">
        <text>L-aspartate 4-semialdehyde + pyruvate = (2S,4S)-4-hydroxy-2,3,4,5-tetrahydrodipicolinate + H2O + H(+)</text>
        <dbReference type="Rhea" id="RHEA:34171"/>
        <dbReference type="ChEBI" id="CHEBI:15361"/>
        <dbReference type="ChEBI" id="CHEBI:15377"/>
        <dbReference type="ChEBI" id="CHEBI:15378"/>
        <dbReference type="ChEBI" id="CHEBI:67139"/>
        <dbReference type="ChEBI" id="CHEBI:537519"/>
        <dbReference type="EC" id="4.3.3.7"/>
    </reaction>
</comment>
<feature type="binding site" evidence="18">
    <location>
        <position position="123"/>
    </location>
    <ligand>
        <name>[4Fe-4S] cluster</name>
        <dbReference type="ChEBI" id="CHEBI:49883"/>
    </ligand>
</feature>
<keyword evidence="14 17" id="KW-0456">Lyase</keyword>
<dbReference type="PANTHER" id="PTHR12128:SF66">
    <property type="entry name" value="4-HYDROXY-2-OXOGLUTARATE ALDOLASE, MITOCHONDRIAL"/>
    <property type="match status" value="1"/>
</dbReference>
<dbReference type="InterPro" id="IPR036094">
    <property type="entry name" value="NadA_sf"/>
</dbReference>
<dbReference type="HAMAP" id="MF_00418">
    <property type="entry name" value="DapA"/>
    <property type="match status" value="1"/>
</dbReference>
<feature type="binding site" evidence="17">
    <location>
        <position position="414"/>
    </location>
    <ligand>
        <name>pyruvate</name>
        <dbReference type="ChEBI" id="CHEBI:15361"/>
    </ligand>
</feature>
<dbReference type="AlphaFoldDB" id="K4L413"/>
<comment type="pathway">
    <text evidence="18">Cofactor biosynthesis; NAD(+) biosynthesis; quinolinate from iminoaspartate: step 1/1.</text>
</comment>
<dbReference type="PANTHER" id="PTHR12128">
    <property type="entry name" value="DIHYDRODIPICOLINATE SYNTHASE"/>
    <property type="match status" value="1"/>
</dbReference>
<dbReference type="GO" id="GO:0046872">
    <property type="term" value="F:metal ion binding"/>
    <property type="evidence" value="ECO:0007669"/>
    <property type="project" value="UniProtKB-KW"/>
</dbReference>
<comment type="function">
    <text evidence="1 17">Catalyzes the condensation of (S)-aspartate-beta-semialdehyde [(S)-ASA] and pyruvate to 4-hydroxy-tetrahydrodipicolinate (HTPA).</text>
</comment>
<feature type="binding site" evidence="18">
    <location>
        <begin position="149"/>
        <end position="151"/>
    </location>
    <ligand>
        <name>iminosuccinate</name>
        <dbReference type="ChEBI" id="CHEBI:77875"/>
    </ligand>
</feature>
<evidence type="ECO:0000313" key="19">
    <source>
        <dbReference type="EMBL" id="AFV00958.2"/>
    </source>
</evidence>
<dbReference type="UniPathway" id="UPA00034">
    <property type="reaction ID" value="UER00017"/>
</dbReference>
<feature type="active site" description="Proton donor/acceptor" evidence="17">
    <location>
        <position position="502"/>
    </location>
</feature>
<dbReference type="PROSITE" id="PS00665">
    <property type="entry name" value="DHDPS_1"/>
    <property type="match status" value="1"/>
</dbReference>
<evidence type="ECO:0000313" key="20">
    <source>
        <dbReference type="Proteomes" id="UP000000466"/>
    </source>
</evidence>
<comment type="similarity">
    <text evidence="3 17">Belongs to the DapA family.</text>
</comment>
<dbReference type="NCBIfam" id="TIGR00550">
    <property type="entry name" value="nadA"/>
    <property type="match status" value="1"/>
</dbReference>
<feature type="binding site" evidence="18">
    <location>
        <position position="57"/>
    </location>
    <ligand>
        <name>iminosuccinate</name>
        <dbReference type="ChEBI" id="CHEBI:77875"/>
    </ligand>
</feature>
<evidence type="ECO:0000256" key="14">
    <source>
        <dbReference type="ARBA" id="ARBA00023239"/>
    </source>
</evidence>
<dbReference type="GO" id="GO:0009435">
    <property type="term" value="P:NAD+ biosynthetic process"/>
    <property type="evidence" value="ECO:0007669"/>
    <property type="project" value="UniProtKB-UniRule"/>
</dbReference>
<dbReference type="InterPro" id="IPR003473">
    <property type="entry name" value="NadA"/>
</dbReference>
<evidence type="ECO:0000256" key="6">
    <source>
        <dbReference type="ARBA" id="ARBA00022605"/>
    </source>
</evidence>
<protein>
    <recommendedName>
        <fullName evidence="17 18">Multifunctional fusion protein</fullName>
    </recommendedName>
    <domain>
        <recommendedName>
            <fullName evidence="17">4-hydroxy-tetrahydrodipicolinate synthase</fullName>
            <shortName evidence="17">HTPA synthase</shortName>
            <ecNumber evidence="17">4.3.3.7</ecNumber>
        </recommendedName>
    </domain>
    <domain>
        <recommendedName>
            <fullName evidence="18">Quinolinate synthase</fullName>
            <ecNumber evidence="18">2.5.1.72</ecNumber>
        </recommendedName>
    </domain>
</protein>
<keyword evidence="9 18" id="KW-0479">Metal-binding</keyword>
<keyword evidence="15 17" id="KW-0704">Schiff base</keyword>
<dbReference type="SUPFAM" id="SSF142754">
    <property type="entry name" value="NadA-like"/>
    <property type="match status" value="1"/>
</dbReference>
<dbReference type="EMBL" id="CP003746">
    <property type="protein sequence ID" value="AFV00958.2"/>
    <property type="molecule type" value="Genomic_DNA"/>
</dbReference>
<evidence type="ECO:0000256" key="16">
    <source>
        <dbReference type="ARBA" id="ARBA00047836"/>
    </source>
</evidence>
<dbReference type="InterPro" id="IPR023513">
    <property type="entry name" value="Quinolinate_synth_A_type1"/>
</dbReference>
<comment type="function">
    <text evidence="18">Catalyzes the condensation of iminoaspartate with dihydroxyacetone phosphate to form quinolinate.</text>
</comment>
<keyword evidence="10 17" id="KW-0220">Diaminopimelate biosynthesis</keyword>
<feature type="binding site" evidence="18">
    <location>
        <begin position="236"/>
        <end position="238"/>
    </location>
    <ligand>
        <name>iminosuccinate</name>
        <dbReference type="ChEBI" id="CHEBI:77875"/>
    </ligand>
</feature>
<keyword evidence="11 18" id="KW-0408">Iron</keyword>
<comment type="similarity">
    <text evidence="18">Belongs to the quinolinate synthase family. Type 1 subfamily.</text>
</comment>
<reference evidence="19 20" key="1">
    <citation type="journal article" date="2013" name="Genome Announc.">
        <title>Complete genome sequence of Simiduia agarivorans SA1(T), a marine bacterium able to degrade a variety of polysaccharides.</title>
        <authorList>
            <person name="Lin S.Y."/>
            <person name="Shieh W.Y."/>
            <person name="Chen J.S."/>
            <person name="Tang S.L."/>
        </authorList>
    </citation>
    <scope>NUCLEOTIDE SEQUENCE [LARGE SCALE GENOMIC DNA]</scope>
    <source>
        <strain evidence="20">DSM 21679 / JCM 13881 / BCRC 17597 / SA1</strain>
    </source>
</reference>
<dbReference type="GO" id="GO:0019877">
    <property type="term" value="P:diaminopimelate biosynthetic process"/>
    <property type="evidence" value="ECO:0007669"/>
    <property type="project" value="UniProtKB-UniRule"/>
</dbReference>
<keyword evidence="7 18" id="KW-0662">Pyridine nucleotide biosynthesis</keyword>
<evidence type="ECO:0000256" key="3">
    <source>
        <dbReference type="ARBA" id="ARBA00007592"/>
    </source>
</evidence>
<dbReference type="CDD" id="cd00950">
    <property type="entry name" value="DHDPS"/>
    <property type="match status" value="1"/>
</dbReference>
<feature type="site" description="Part of a proton relay during catalysis" evidence="17">
    <location>
        <position position="476"/>
    </location>
</feature>
<dbReference type="GO" id="GO:0008987">
    <property type="term" value="F:quinolinate synthetase A activity"/>
    <property type="evidence" value="ECO:0007669"/>
    <property type="project" value="UniProtKB-UniRule"/>
</dbReference>
<dbReference type="NCBIfam" id="NF006877">
    <property type="entry name" value="PRK09375.1-1"/>
    <property type="match status" value="1"/>
</dbReference>
<evidence type="ECO:0000256" key="4">
    <source>
        <dbReference type="ARBA" id="ARBA00022485"/>
    </source>
</evidence>
<dbReference type="eggNOG" id="COG0329">
    <property type="taxonomic scope" value="Bacteria"/>
</dbReference>
<dbReference type="NCBIfam" id="TIGR00674">
    <property type="entry name" value="dapA"/>
    <property type="match status" value="1"/>
</dbReference>
<comment type="pathway">
    <text evidence="2 17">Amino-acid biosynthesis; L-lysine biosynthesis via DAP pathway; (S)-tetrahydrodipicolinate from L-aspartate: step 3/4.</text>
</comment>
<feature type="site" description="Part of a proton relay during catalysis" evidence="17">
    <location>
        <position position="413"/>
    </location>
</feature>
<dbReference type="InterPro" id="IPR005263">
    <property type="entry name" value="DapA"/>
</dbReference>
<dbReference type="KEGG" id="saga:M5M_19155"/>
<evidence type="ECO:0000256" key="17">
    <source>
        <dbReference type="HAMAP-Rule" id="MF_00418"/>
    </source>
</evidence>
<keyword evidence="12 18" id="KW-0411">Iron-sulfur</keyword>
<dbReference type="HOGENOM" id="CLU_415546_0_0_6"/>
<dbReference type="InterPro" id="IPR002220">
    <property type="entry name" value="DapA-like"/>
</dbReference>
<dbReference type="Gene3D" id="3.20.20.70">
    <property type="entry name" value="Aldolase class I"/>
    <property type="match status" value="1"/>
</dbReference>
<evidence type="ECO:0000256" key="1">
    <source>
        <dbReference type="ARBA" id="ARBA00003294"/>
    </source>
</evidence>
<comment type="subunit">
    <text evidence="17">Homotetramer; dimer of dimers.</text>
</comment>
<gene>
    <name evidence="18" type="primary">nadA</name>
    <name evidence="17" type="synonym">dapA</name>
    <name evidence="19" type="ordered locus">M5M_19155</name>
</gene>
<evidence type="ECO:0000256" key="2">
    <source>
        <dbReference type="ARBA" id="ARBA00005120"/>
    </source>
</evidence>
<evidence type="ECO:0000256" key="13">
    <source>
        <dbReference type="ARBA" id="ARBA00023154"/>
    </source>
</evidence>
<dbReference type="Proteomes" id="UP000000466">
    <property type="component" value="Chromosome"/>
</dbReference>
<dbReference type="GO" id="GO:0051539">
    <property type="term" value="F:4 iron, 4 sulfur cluster binding"/>
    <property type="evidence" value="ECO:0007669"/>
    <property type="project" value="UniProtKB-KW"/>
</dbReference>
<dbReference type="GO" id="GO:0008840">
    <property type="term" value="F:4-hydroxy-tetrahydrodipicolinate synthase activity"/>
    <property type="evidence" value="ECO:0007669"/>
    <property type="project" value="UniProtKB-UniRule"/>
</dbReference>
<evidence type="ECO:0000256" key="15">
    <source>
        <dbReference type="ARBA" id="ARBA00023270"/>
    </source>
</evidence>
<comment type="catalytic activity">
    <reaction evidence="18">
        <text>iminosuccinate + dihydroxyacetone phosphate = quinolinate + phosphate + 2 H2O + H(+)</text>
        <dbReference type="Rhea" id="RHEA:25888"/>
        <dbReference type="ChEBI" id="CHEBI:15377"/>
        <dbReference type="ChEBI" id="CHEBI:15378"/>
        <dbReference type="ChEBI" id="CHEBI:29959"/>
        <dbReference type="ChEBI" id="CHEBI:43474"/>
        <dbReference type="ChEBI" id="CHEBI:57642"/>
        <dbReference type="ChEBI" id="CHEBI:77875"/>
        <dbReference type="EC" id="2.5.1.72"/>
    </reaction>
</comment>
<dbReference type="FunFam" id="3.40.50.10800:FF:000003">
    <property type="entry name" value="Quinolinate synthase A"/>
    <property type="match status" value="1"/>
</dbReference>
<sequence length="660" mass="70962">MYVEIIMQEQSTSRDARQIVQDHLNTVKAPLSDAELAQAKARVKALLERENAVLVAHYYTDPLIQALAEETGGCVSDSLEMARFGAQHSASTLLVAGVKFMGETAKILTPNKRVLMPTLEATCSLDIGCPADEFSAFCDAHPDRTVVVYANTSAAVKARADWVVTSSIALDVVDYLDAQGQKIIWAPDKHLGNYVQKQTGADMLLWDGACIVHEEFKAQGVETLKQTHPDAAVLVHPESPESVVALADVVGSTSQLIKAAQTLPNRVFIVATDQGIFYKMQQLCPDKTFYIAPTAGSGATCRSCANCPWMAMNALDNMAATLESGANEIFVDKALGERAMVPLNRMLNFKNKPIIILSPGTRAPVRSGVMFQGSMVALVTPMHSNGDVDWDALRKLVDWHIAEGTHAIVAVGTTGESATLNVKEHSEVITQVVKQVAGRVPVIAGTGANSTSEAVELTKHAKAAGADACLLVTPYYNKPTQEGLYRHFMHLADAVDIPQILYNVPGRTGVDMLPETVLRLAGHKNIIGIKEATGDLVRARQIIDAAPADFLVYSGDDETAVELMLMGGKGDISVTANVAPALVARMCALAIEGQAEEARAINEQLMPLHSAMFVESNPIPVKWAVARLGLMPDGIRLPMTPLSEQYHQRVAEAMQSAGVL</sequence>
<dbReference type="Pfam" id="PF00701">
    <property type="entry name" value="DHDPS"/>
    <property type="match status" value="1"/>
</dbReference>
<dbReference type="SUPFAM" id="SSF51569">
    <property type="entry name" value="Aldolase"/>
    <property type="match status" value="1"/>
</dbReference>
<feature type="binding site" evidence="18">
    <location>
        <position position="166"/>
    </location>
    <ligand>
        <name>iminosuccinate</name>
        <dbReference type="ChEBI" id="CHEBI:77875"/>
    </ligand>
</feature>
<keyword evidence="13 17" id="KW-0457">Lysine biosynthesis</keyword>
<feature type="binding site" evidence="18">
    <location>
        <position position="307"/>
    </location>
    <ligand>
        <name>[4Fe-4S] cluster</name>
        <dbReference type="ChEBI" id="CHEBI:49883"/>
    </ligand>
</feature>
<dbReference type="Pfam" id="PF02445">
    <property type="entry name" value="NadA"/>
    <property type="match status" value="1"/>
</dbReference>
<evidence type="ECO:0000256" key="18">
    <source>
        <dbReference type="HAMAP-Rule" id="MF_00567"/>
    </source>
</evidence>
<dbReference type="Gene3D" id="3.40.50.10800">
    <property type="entry name" value="NadA-like"/>
    <property type="match status" value="3"/>
</dbReference>
<dbReference type="EC" id="2.5.1.72" evidence="18"/>
<feature type="binding site" evidence="18">
    <location>
        <position position="78"/>
    </location>
    <ligand>
        <name>iminosuccinate</name>
        <dbReference type="ChEBI" id="CHEBI:77875"/>
    </ligand>
</feature>
<comment type="subcellular location">
    <subcellularLocation>
        <location evidence="17">Cytoplasm</location>
    </subcellularLocation>
</comment>